<proteinExistence type="predicted"/>
<comment type="caution">
    <text evidence="2">The sequence shown here is derived from an EMBL/GenBank/DDBJ whole genome shotgun (WGS) entry which is preliminary data.</text>
</comment>
<reference evidence="2" key="1">
    <citation type="journal article" date="2022" name="bioRxiv">
        <title>Sequencing and chromosome-scale assembly of the giantPleurodeles waltlgenome.</title>
        <authorList>
            <person name="Brown T."/>
            <person name="Elewa A."/>
            <person name="Iarovenko S."/>
            <person name="Subramanian E."/>
            <person name="Araus A.J."/>
            <person name="Petzold A."/>
            <person name="Susuki M."/>
            <person name="Suzuki K.-i.T."/>
            <person name="Hayashi T."/>
            <person name="Toyoda A."/>
            <person name="Oliveira C."/>
            <person name="Osipova E."/>
            <person name="Leigh N.D."/>
            <person name="Simon A."/>
            <person name="Yun M.H."/>
        </authorList>
    </citation>
    <scope>NUCLEOTIDE SEQUENCE</scope>
    <source>
        <strain evidence="2">20211129_DDA</strain>
        <tissue evidence="2">Liver</tissue>
    </source>
</reference>
<evidence type="ECO:0000313" key="3">
    <source>
        <dbReference type="Proteomes" id="UP001066276"/>
    </source>
</evidence>
<name>A0AAV7LC40_PLEWA</name>
<dbReference type="AlphaFoldDB" id="A0AAV7LC40"/>
<evidence type="ECO:0000313" key="2">
    <source>
        <dbReference type="EMBL" id="KAJ1089127.1"/>
    </source>
</evidence>
<keyword evidence="3" id="KW-1185">Reference proteome</keyword>
<protein>
    <submittedName>
        <fullName evidence="2">Uncharacterized protein</fullName>
    </submittedName>
</protein>
<feature type="region of interest" description="Disordered" evidence="1">
    <location>
        <begin position="1"/>
        <end position="26"/>
    </location>
</feature>
<accession>A0AAV7LC40</accession>
<dbReference type="Proteomes" id="UP001066276">
    <property type="component" value="Chromosome 11"/>
</dbReference>
<evidence type="ECO:0000256" key="1">
    <source>
        <dbReference type="SAM" id="MobiDB-lite"/>
    </source>
</evidence>
<gene>
    <name evidence="2" type="ORF">NDU88_002278</name>
</gene>
<sequence length="110" mass="11732">MQGCYSLADGGRGHNSELSESWSPHRPRPISAVFSAACKSLNGLQRVTGSGVGARSEVLPVPCQFLVAHKALTSPQRPVVSEWSVEGEWSLPKTLAGDTPCPCHRCHPSP</sequence>
<dbReference type="EMBL" id="JANPWB010000015">
    <property type="protein sequence ID" value="KAJ1089127.1"/>
    <property type="molecule type" value="Genomic_DNA"/>
</dbReference>
<organism evidence="2 3">
    <name type="scientific">Pleurodeles waltl</name>
    <name type="common">Iberian ribbed newt</name>
    <dbReference type="NCBI Taxonomy" id="8319"/>
    <lineage>
        <taxon>Eukaryota</taxon>
        <taxon>Metazoa</taxon>
        <taxon>Chordata</taxon>
        <taxon>Craniata</taxon>
        <taxon>Vertebrata</taxon>
        <taxon>Euteleostomi</taxon>
        <taxon>Amphibia</taxon>
        <taxon>Batrachia</taxon>
        <taxon>Caudata</taxon>
        <taxon>Salamandroidea</taxon>
        <taxon>Salamandridae</taxon>
        <taxon>Pleurodelinae</taxon>
        <taxon>Pleurodeles</taxon>
    </lineage>
</organism>